<dbReference type="VEuPathDB" id="AmoebaDB:EHI7A_008470"/>
<dbReference type="Proteomes" id="UP000078387">
    <property type="component" value="Unassembled WGS sequence"/>
</dbReference>
<evidence type="ECO:0000256" key="1">
    <source>
        <dbReference type="SAM" id="Phobius"/>
    </source>
</evidence>
<sequence length="212" mass="24551">MTTLQDDNSLVTSQRAEYYSNSKAPNYNPPTAQNFSQNLISQESGTVPIEQSQQTYFAQTYVPQNQYISQYMSEQPQNEVQINNQIPPSAMNVQSLPPYLTQPTQMNQETTMPVPYIQQPSYNQNQFVVPTQYEEPNVVNDFDQSENLREKKYARLTITFAILGIFMSPLFILSFLFSRKSKRKSIRVIGNMALLCFDILLLVFVFWIFTSY</sequence>
<accession>A0A5K1UC32</accession>
<protein>
    <submittedName>
        <fullName evidence="2">Uncharacterized protein</fullName>
    </submittedName>
</protein>
<gene>
    <name evidence="2" type="ORF">CL6EHI_092170</name>
</gene>
<feature type="transmembrane region" description="Helical" evidence="1">
    <location>
        <begin position="153"/>
        <end position="176"/>
    </location>
</feature>
<dbReference type="VEuPathDB" id="AmoebaDB:KM1_020770"/>
<dbReference type="VEuPathDB" id="AmoebaDB:EHI5A_020320"/>
<keyword evidence="1" id="KW-1133">Transmembrane helix</keyword>
<dbReference type="VEuPathDB" id="AmoebaDB:EHI8A_005460"/>
<proteinExistence type="predicted"/>
<keyword evidence="1" id="KW-0812">Transmembrane</keyword>
<dbReference type="EMBL" id="BDEQ01000001">
    <property type="protein sequence ID" value="GAT92450.1"/>
    <property type="molecule type" value="Genomic_DNA"/>
</dbReference>
<comment type="caution">
    <text evidence="2">The sequence shown here is derived from an EMBL/GenBank/DDBJ whole genome shotgun (WGS) entry which is preliminary data.</text>
</comment>
<organism evidence="2 3">
    <name type="scientific">Entamoeba histolytica</name>
    <dbReference type="NCBI Taxonomy" id="5759"/>
    <lineage>
        <taxon>Eukaryota</taxon>
        <taxon>Amoebozoa</taxon>
        <taxon>Evosea</taxon>
        <taxon>Archamoebae</taxon>
        <taxon>Mastigamoebida</taxon>
        <taxon>Entamoebidae</taxon>
        <taxon>Entamoeba</taxon>
    </lineage>
</organism>
<dbReference type="VEuPathDB" id="AmoebaDB:EHI_092170"/>
<evidence type="ECO:0000313" key="2">
    <source>
        <dbReference type="EMBL" id="GAT92450.1"/>
    </source>
</evidence>
<dbReference type="AlphaFoldDB" id="A0A5K1UC32"/>
<evidence type="ECO:0000313" key="3">
    <source>
        <dbReference type="Proteomes" id="UP000078387"/>
    </source>
</evidence>
<dbReference type="OMA" id="QYITEQP"/>
<reference evidence="2 3" key="1">
    <citation type="submission" date="2016-05" db="EMBL/GenBank/DDBJ databases">
        <title>First whole genome sequencing of Entamoeba histolytica HM1:IMSS-clone-6.</title>
        <authorList>
            <person name="Mukherjee Avik.K."/>
            <person name="Izumyama S."/>
            <person name="Nakada-Tsukui K."/>
            <person name="Nozaki T."/>
        </authorList>
    </citation>
    <scope>NUCLEOTIDE SEQUENCE [LARGE SCALE GENOMIC DNA]</scope>
    <source>
        <strain evidence="2 3">HM1:IMSS clone 6</strain>
    </source>
</reference>
<feature type="transmembrane region" description="Helical" evidence="1">
    <location>
        <begin position="188"/>
        <end position="209"/>
    </location>
</feature>
<name>A0A5K1UC32_ENTHI</name>
<keyword evidence="1" id="KW-0472">Membrane</keyword>